<dbReference type="InterPro" id="IPR050599">
    <property type="entry name" value="VDCC_alpha-1_subunit"/>
</dbReference>
<feature type="transmembrane region" description="Helical" evidence="16">
    <location>
        <begin position="494"/>
        <end position="514"/>
    </location>
</feature>
<evidence type="ECO:0000256" key="1">
    <source>
        <dbReference type="ARBA" id="ARBA00004651"/>
    </source>
</evidence>
<dbReference type="Proteomes" id="UP001152607">
    <property type="component" value="Unassembled WGS sequence"/>
</dbReference>
<feature type="transmembrane region" description="Helical" evidence="16">
    <location>
        <begin position="1179"/>
        <end position="1199"/>
    </location>
</feature>
<organism evidence="18 19">
    <name type="scientific">Periconia digitata</name>
    <dbReference type="NCBI Taxonomy" id="1303443"/>
    <lineage>
        <taxon>Eukaryota</taxon>
        <taxon>Fungi</taxon>
        <taxon>Dikarya</taxon>
        <taxon>Ascomycota</taxon>
        <taxon>Pezizomycotina</taxon>
        <taxon>Dothideomycetes</taxon>
        <taxon>Pleosporomycetidae</taxon>
        <taxon>Pleosporales</taxon>
        <taxon>Massarineae</taxon>
        <taxon>Periconiaceae</taxon>
        <taxon>Periconia</taxon>
    </lineage>
</organism>
<feature type="transmembrane region" description="Helical" evidence="16">
    <location>
        <begin position="1066"/>
        <end position="1088"/>
    </location>
</feature>
<dbReference type="OrthoDB" id="416585at2759"/>
<keyword evidence="13" id="KW-0407">Ion channel</keyword>
<dbReference type="Gene3D" id="1.10.287.70">
    <property type="match status" value="4"/>
</dbReference>
<keyword evidence="10" id="KW-0406">Ion transport</keyword>
<keyword evidence="12" id="KW-0325">Glycoprotein</keyword>
<feature type="transmembrane region" description="Helical" evidence="16">
    <location>
        <begin position="545"/>
        <end position="564"/>
    </location>
</feature>
<feature type="domain" description="Ion transport" evidence="17">
    <location>
        <begin position="1147"/>
        <end position="1393"/>
    </location>
</feature>
<dbReference type="GO" id="GO:0005891">
    <property type="term" value="C:voltage-gated calcium channel complex"/>
    <property type="evidence" value="ECO:0007669"/>
    <property type="project" value="TreeGrafter"/>
</dbReference>
<evidence type="ECO:0000256" key="11">
    <source>
        <dbReference type="ARBA" id="ARBA00023136"/>
    </source>
</evidence>
<dbReference type="FunFam" id="1.10.287.70:FF:000093">
    <property type="entry name" value="Calcium channel subunit Cch1"/>
    <property type="match status" value="1"/>
</dbReference>
<feature type="domain" description="Ion transport" evidence="17">
    <location>
        <begin position="458"/>
        <end position="682"/>
    </location>
</feature>
<dbReference type="Pfam" id="PF00520">
    <property type="entry name" value="Ion_trans"/>
    <property type="match status" value="4"/>
</dbReference>
<evidence type="ECO:0000256" key="6">
    <source>
        <dbReference type="ARBA" id="ARBA00022692"/>
    </source>
</evidence>
<reference evidence="18" key="1">
    <citation type="submission" date="2023-01" db="EMBL/GenBank/DDBJ databases">
        <authorList>
            <person name="Van Ghelder C."/>
            <person name="Rancurel C."/>
        </authorList>
    </citation>
    <scope>NUCLEOTIDE SEQUENCE</scope>
    <source>
        <strain evidence="18">CNCM I-4278</strain>
    </source>
</reference>
<evidence type="ECO:0000256" key="12">
    <source>
        <dbReference type="ARBA" id="ARBA00023180"/>
    </source>
</evidence>
<feature type="transmembrane region" description="Helical" evidence="16">
    <location>
        <begin position="1237"/>
        <end position="1256"/>
    </location>
</feature>
<keyword evidence="7" id="KW-0106">Calcium</keyword>
<feature type="transmembrane region" description="Helical" evidence="16">
    <location>
        <begin position="1211"/>
        <end position="1230"/>
    </location>
</feature>
<dbReference type="Gene3D" id="1.20.120.350">
    <property type="entry name" value="Voltage-gated potassium channels. Chain C"/>
    <property type="match status" value="3"/>
</dbReference>
<dbReference type="SUPFAM" id="SSF81324">
    <property type="entry name" value="Voltage-gated potassium channels"/>
    <property type="match status" value="3"/>
</dbReference>
<feature type="transmembrane region" description="Helical" evidence="16">
    <location>
        <begin position="648"/>
        <end position="673"/>
    </location>
</feature>
<comment type="caution">
    <text evidence="18">The sequence shown here is derived from an EMBL/GenBank/DDBJ whole genome shotgun (WGS) entry which is preliminary data.</text>
</comment>
<feature type="transmembrane region" description="Helical" evidence="16">
    <location>
        <begin position="955"/>
        <end position="978"/>
    </location>
</feature>
<feature type="transmembrane region" description="Helical" evidence="16">
    <location>
        <begin position="1370"/>
        <end position="1391"/>
    </location>
</feature>
<keyword evidence="3" id="KW-1003">Cell membrane</keyword>
<keyword evidence="2" id="KW-0813">Transport</keyword>
<protein>
    <recommendedName>
        <fullName evidence="15">Calcium-channel protein CCH1</fullName>
    </recommendedName>
</protein>
<comment type="subcellular location">
    <subcellularLocation>
        <location evidence="1">Cell membrane</location>
        <topology evidence="1">Multi-pass membrane protein</topology>
    </subcellularLocation>
</comment>
<evidence type="ECO:0000259" key="17">
    <source>
        <dbReference type="Pfam" id="PF00520"/>
    </source>
</evidence>
<dbReference type="InterPro" id="IPR027359">
    <property type="entry name" value="Volt_channel_dom_sf"/>
</dbReference>
<evidence type="ECO:0000256" key="4">
    <source>
        <dbReference type="ARBA" id="ARBA00022568"/>
    </source>
</evidence>
<evidence type="ECO:0000313" key="18">
    <source>
        <dbReference type="EMBL" id="CAI6339805.1"/>
    </source>
</evidence>
<feature type="transmembrane region" description="Helical" evidence="16">
    <location>
        <begin position="570"/>
        <end position="598"/>
    </location>
</feature>
<feature type="transmembrane region" description="Helical" evidence="16">
    <location>
        <begin position="458"/>
        <end position="474"/>
    </location>
</feature>
<evidence type="ECO:0000256" key="7">
    <source>
        <dbReference type="ARBA" id="ARBA00022837"/>
    </source>
</evidence>
<keyword evidence="6 16" id="KW-0812">Transmembrane</keyword>
<evidence type="ECO:0000313" key="19">
    <source>
        <dbReference type="Proteomes" id="UP001152607"/>
    </source>
</evidence>
<dbReference type="PANTHER" id="PTHR45628">
    <property type="entry name" value="VOLTAGE-DEPENDENT CALCIUM CHANNEL TYPE A SUBUNIT ALPHA-1"/>
    <property type="match status" value="1"/>
</dbReference>
<sequence>MFPLLRKTMERGVGWDPVFIVRWSSHFFKSLNKLVSEAAGRVVQLDTQDETGYHSSNSSDHSSTLTFPSNHVYLPYSNHGDRHHFMIPALKSRKSFMEVLRNVSYLSWTSTSILALIIFQLAVIVIHDALYFLGYGTYKSTLDSVETGIFSLFTLEIICRGILHYGIPRDITARGWTWPFDDIFNAFDVTAIIAFWSKLVVSAAADSPGQIVQLLSMLSALRISRLLRITPATDKETSVIIAALKDSSAKLAKVASFICFFWLLFGVIGIQTFHSSLRRSCVLPASPDLPTLATSQHNKDVQFCGSYVINDTLHSWLRADGSPVDDRPRGYSCPRGMICQEGTNPYNNTVSFDNIFQSLELVFVIFSANTFSTLMYNTIDSEGLLATLFFIAVIIVLYFWLVILLIGVITGSIQEIRHRTKVRTANLQPAFPQQTSSMSTPKASLPVGPLLRFLERTQYFWIMIITFGVIMQSLRSADMSPSRKDLIDRSETVVTFSLLAEIIIRAISFGKVFFFSKRNLVDLGLATVTSIMQIPYIRECYAGRVYTWFTFFQIARCYRVFWALPMIRQIMVLAFSAFPSLLQLCAFLFLLVIFAAILARRMFMMETQGPDDRFTDLWKSFLAMYQIFTGEDWTETLYAVTSRNPGKLLAGLGAIFIIGWFILSSIIVLNMFLARIDESFNLPERERRIWQVQTFLRKEHSLEPKIQGHDSASMAKLQSCASRERSTSSNVIDLHMKSLIEIFTADETVLGLFSPEVVPARDLWKPIKLKSLLGITYNTSRSDSITKKRLSTFFSRSQNFCRLLVIPSGQPWSLLPGDVFRIFIYTSVVAQVAITCVTTPLYQREYFLKHQYSTFNWLVKVDLAFATLWSLEASLKIIAGGLFRGENAFLRGWNLIDAVVLVTSWAGIILSLHNYGSIAHRIACFKAFRVLRLLTINEKMMTEVTMVLRRGGIKVIASVLVSLSLLFPFAIYGLNIFVGLSMTCNDPLIMDFHDCITEFDYSGQQGVLMPRVVSRPYYSFDNFGQSLYTLFLIVSQDGWTEVMYWARGVSTTPYMRSDSISNINALFFVVFNFCGTIFVTALFAAVMIQNYTEATGVAYLTRHQRSWIEQRRILDSVRPHRRPTPQGEFSSLKKVCYVMSVKKDGIWWRFVTALYIFYLLLLCTEFHPASEKWILVRPGLLRAILIFLSINMIARIHGLTLKFFLRRPWDLLSAILLPAGLATSIIQSFFPKNFSNNYAICIIQPLIAILVIPYISTFQNLLSIAYNSVPLVTTLLTTWIVLLLFFAIGLNQTFGLTRFNSYGTSTINFRNIPNSIVLLFRMTLGEGRTKIMEDFAAVKEPYCTRVGLYYEDDCGDEIFARVFLISWKVLSTYLFTSLFVSLVFDSFSHVYQKFPLISGILENDDIRAFKDAWAVFDPTGTGYITPESLPKFTNAITGHLSLRVHDTAFSAEALRSDAEYAVPLHPGDLNIVKLHERLNGMDVSVVRERRRTMNRYRMELFQHMQLDKRTSSVRIPMKVALLTLFYYKLVDLREYLPFDEYVTRAERLRDVDEALRREYLTGLVKIWRCKKRRRERWLS</sequence>
<dbReference type="Gene3D" id="1.10.238.10">
    <property type="entry name" value="EF-hand"/>
    <property type="match status" value="1"/>
</dbReference>
<evidence type="ECO:0000256" key="13">
    <source>
        <dbReference type="ARBA" id="ARBA00023303"/>
    </source>
</evidence>
<keyword evidence="11 16" id="KW-0472">Membrane</keyword>
<evidence type="ECO:0000256" key="3">
    <source>
        <dbReference type="ARBA" id="ARBA00022475"/>
    </source>
</evidence>
<feature type="transmembrane region" description="Helical" evidence="16">
    <location>
        <begin position="1027"/>
        <end position="1046"/>
    </location>
</feature>
<feature type="transmembrane region" description="Helical" evidence="16">
    <location>
        <begin position="1268"/>
        <end position="1290"/>
    </location>
</feature>
<comment type="similarity">
    <text evidence="14">Belongs to the calcium channel alpha-1 subunit (TC 1.A.1.11) family.</text>
</comment>
<dbReference type="GO" id="GO:0008331">
    <property type="term" value="F:high voltage-gated calcium channel activity"/>
    <property type="evidence" value="ECO:0007669"/>
    <property type="project" value="TreeGrafter"/>
</dbReference>
<accession>A0A9W4UPN0</accession>
<dbReference type="PANTHER" id="PTHR45628:SF7">
    <property type="entry name" value="VOLTAGE-DEPENDENT CALCIUM CHANNEL TYPE A SUBUNIT ALPHA-1"/>
    <property type="match status" value="1"/>
</dbReference>
<feature type="transmembrane region" description="Helical" evidence="16">
    <location>
        <begin position="147"/>
        <end position="167"/>
    </location>
</feature>
<feature type="transmembrane region" description="Helical" evidence="16">
    <location>
        <begin position="103"/>
        <end position="127"/>
    </location>
</feature>
<evidence type="ECO:0000256" key="16">
    <source>
        <dbReference type="SAM" id="Phobius"/>
    </source>
</evidence>
<keyword evidence="19" id="KW-1185">Reference proteome</keyword>
<evidence type="ECO:0000256" key="14">
    <source>
        <dbReference type="ARBA" id="ARBA00061395"/>
    </source>
</evidence>
<keyword evidence="5" id="KW-0107">Calcium channel</keyword>
<evidence type="ECO:0000256" key="9">
    <source>
        <dbReference type="ARBA" id="ARBA00022989"/>
    </source>
</evidence>
<keyword evidence="4" id="KW-0109">Calcium transport</keyword>
<evidence type="ECO:0000256" key="8">
    <source>
        <dbReference type="ARBA" id="ARBA00022882"/>
    </source>
</evidence>
<evidence type="ECO:0000256" key="15">
    <source>
        <dbReference type="ARBA" id="ARBA00067459"/>
    </source>
</evidence>
<keyword evidence="9 16" id="KW-1133">Transmembrane helix</keyword>
<evidence type="ECO:0000256" key="10">
    <source>
        <dbReference type="ARBA" id="ARBA00023065"/>
    </source>
</evidence>
<evidence type="ECO:0000256" key="5">
    <source>
        <dbReference type="ARBA" id="ARBA00022673"/>
    </source>
</evidence>
<dbReference type="EMBL" id="CAOQHR010000009">
    <property type="protein sequence ID" value="CAI6339805.1"/>
    <property type="molecule type" value="Genomic_DNA"/>
</dbReference>
<feature type="transmembrane region" description="Helical" evidence="16">
    <location>
        <begin position="388"/>
        <end position="413"/>
    </location>
</feature>
<feature type="transmembrane region" description="Helical" evidence="16">
    <location>
        <begin position="254"/>
        <end position="274"/>
    </location>
</feature>
<dbReference type="InterPro" id="IPR005821">
    <property type="entry name" value="Ion_trans_dom"/>
</dbReference>
<keyword evidence="8" id="KW-0851">Voltage-gated channel</keyword>
<feature type="domain" description="Ion transport" evidence="17">
    <location>
        <begin position="820"/>
        <end position="1095"/>
    </location>
</feature>
<name>A0A9W4UPN0_9PLEO</name>
<gene>
    <name evidence="18" type="ORF">PDIGIT_LOCUS12969</name>
</gene>
<feature type="transmembrane region" description="Helical" evidence="16">
    <location>
        <begin position="895"/>
        <end position="912"/>
    </location>
</feature>
<proteinExistence type="inferred from homology"/>
<evidence type="ECO:0000256" key="2">
    <source>
        <dbReference type="ARBA" id="ARBA00022448"/>
    </source>
</evidence>
<feature type="transmembrane region" description="Helical" evidence="16">
    <location>
        <begin position="1146"/>
        <end position="1167"/>
    </location>
</feature>
<feature type="domain" description="Ion transport" evidence="17">
    <location>
        <begin position="108"/>
        <end position="420"/>
    </location>
</feature>
<dbReference type="GO" id="GO:0098703">
    <property type="term" value="P:calcium ion import across plasma membrane"/>
    <property type="evidence" value="ECO:0007669"/>
    <property type="project" value="TreeGrafter"/>
</dbReference>